<dbReference type="InterPro" id="IPR024278">
    <property type="entry name" value="DUF3823_N"/>
</dbReference>
<evidence type="ECO:0000259" key="2">
    <source>
        <dbReference type="Pfam" id="PF18003"/>
    </source>
</evidence>
<feature type="domain" description="DUF3823" evidence="1">
    <location>
        <begin position="29"/>
        <end position="116"/>
    </location>
</feature>
<dbReference type="EMBL" id="CYZF01000017">
    <property type="protein sequence ID" value="CUP58547.1"/>
    <property type="molecule type" value="Genomic_DNA"/>
</dbReference>
<evidence type="ECO:0000259" key="1">
    <source>
        <dbReference type="Pfam" id="PF12866"/>
    </source>
</evidence>
<dbReference type="Proteomes" id="UP000095419">
    <property type="component" value="Unassembled WGS sequence"/>
</dbReference>
<dbReference type="Gene3D" id="2.60.40.1120">
    <property type="entry name" value="Carboxypeptidase-like, regulatory domain"/>
    <property type="match status" value="1"/>
</dbReference>
<dbReference type="Pfam" id="PF12866">
    <property type="entry name" value="DUF3823"/>
    <property type="match status" value="1"/>
</dbReference>
<reference evidence="3 4" key="1">
    <citation type="submission" date="2015-09" db="EMBL/GenBank/DDBJ databases">
        <authorList>
            <consortium name="Pathogen Informatics"/>
        </authorList>
    </citation>
    <scope>NUCLEOTIDE SEQUENCE [LARGE SCALE GENOMIC DNA]</scope>
    <source>
        <strain evidence="3 4">2789STDY5608791</strain>
    </source>
</reference>
<dbReference type="PROSITE" id="PS51257">
    <property type="entry name" value="PROKAR_LIPOPROTEIN"/>
    <property type="match status" value="1"/>
</dbReference>
<protein>
    <submittedName>
        <fullName evidence="3">Protein of uncharacterized function (DUF3823)</fullName>
    </submittedName>
</protein>
<dbReference type="InterPro" id="IPR041186">
    <property type="entry name" value="DUF3823_C"/>
</dbReference>
<name>A0A174PHI1_BACUN</name>
<organism evidence="3 4">
    <name type="scientific">Bacteroides uniformis</name>
    <dbReference type="NCBI Taxonomy" id="820"/>
    <lineage>
        <taxon>Bacteria</taxon>
        <taxon>Pseudomonadati</taxon>
        <taxon>Bacteroidota</taxon>
        <taxon>Bacteroidia</taxon>
        <taxon>Bacteroidales</taxon>
        <taxon>Bacteroidaceae</taxon>
        <taxon>Bacteroides</taxon>
    </lineage>
</organism>
<feature type="domain" description="DUF3823" evidence="2">
    <location>
        <begin position="120"/>
        <end position="231"/>
    </location>
</feature>
<proteinExistence type="predicted"/>
<accession>A0A174PHI1</accession>
<gene>
    <name evidence="3" type="ORF">ERS417307_03993</name>
</gene>
<evidence type="ECO:0000313" key="3">
    <source>
        <dbReference type="EMBL" id="CUP58547.1"/>
    </source>
</evidence>
<dbReference type="Gene3D" id="2.60.40.2060">
    <property type="match status" value="1"/>
</dbReference>
<dbReference type="Pfam" id="PF18003">
    <property type="entry name" value="DUF3823_C"/>
    <property type="match status" value="1"/>
</dbReference>
<dbReference type="RefSeq" id="WP_057089740.1">
    <property type="nucleotide sequence ID" value="NZ_CYZF01000017.1"/>
</dbReference>
<evidence type="ECO:0000313" key="4">
    <source>
        <dbReference type="Proteomes" id="UP000095419"/>
    </source>
</evidence>
<sequence length="238" mass="26407">MKKILLLVSCCLFALTSCEIDNYDGPDASIHGSILDEQTGELVGTDLNNGSAIIVREHGFTNPTDQTWVIMNTGEYRNNLVFSATYDVRFENGNFYPFEIKDFVVKSGDNVYDFKVIPYIRIKNPSITRNGDIVTATFSLEAGKPEVKVKEIQLFAFSDMWVGNSVKYTLSGGTDKATFNPTAEINSATVYSLTIDLKENGGVFKYSKNYYFRIGALADVSGVGTVRHNYAPLVIIKL</sequence>
<dbReference type="AlphaFoldDB" id="A0A174PHI1"/>